<dbReference type="EMBL" id="JBHTRV010000001">
    <property type="protein sequence ID" value="MFE5978345.1"/>
    <property type="molecule type" value="Genomic_DNA"/>
</dbReference>
<evidence type="ECO:0000313" key="2">
    <source>
        <dbReference type="EMBL" id="MFE5978345.1"/>
    </source>
</evidence>
<evidence type="ECO:0000256" key="1">
    <source>
        <dbReference type="SAM" id="MobiDB-lite"/>
    </source>
</evidence>
<keyword evidence="3" id="KW-1185">Reference proteome</keyword>
<comment type="caution">
    <text evidence="2">The sequence shown here is derived from an EMBL/GenBank/DDBJ whole genome shotgun (WGS) entry which is preliminary data.</text>
</comment>
<accession>A0ABW6IN58</accession>
<name>A0ABW6IN58_STRWE</name>
<sequence>MAAAALDIAPAVVTVIPPPPLRHLSTDRTTVAEHGRALPSSVPDSGSHRDQIAAPPC</sequence>
<dbReference type="Proteomes" id="UP001600424">
    <property type="component" value="Unassembled WGS sequence"/>
</dbReference>
<organism evidence="2 3">
    <name type="scientific">Streptomyces wedmorensis</name>
    <dbReference type="NCBI Taxonomy" id="43759"/>
    <lineage>
        <taxon>Bacteria</taxon>
        <taxon>Bacillati</taxon>
        <taxon>Actinomycetota</taxon>
        <taxon>Actinomycetes</taxon>
        <taxon>Kitasatosporales</taxon>
        <taxon>Streptomycetaceae</taxon>
        <taxon>Streptomyces</taxon>
    </lineage>
</organism>
<gene>
    <name evidence="2" type="ORF">ACFQ63_01405</name>
</gene>
<proteinExistence type="predicted"/>
<evidence type="ECO:0000313" key="3">
    <source>
        <dbReference type="Proteomes" id="UP001600424"/>
    </source>
</evidence>
<feature type="compositionally biased region" description="Basic and acidic residues" evidence="1">
    <location>
        <begin position="24"/>
        <end position="36"/>
    </location>
</feature>
<feature type="region of interest" description="Disordered" evidence="1">
    <location>
        <begin position="20"/>
        <end position="57"/>
    </location>
</feature>
<dbReference type="RefSeq" id="WP_386252005.1">
    <property type="nucleotide sequence ID" value="NZ_JBHTRV010000001.1"/>
</dbReference>
<protein>
    <submittedName>
        <fullName evidence="2">Uncharacterized protein</fullName>
    </submittedName>
</protein>
<reference evidence="2 3" key="1">
    <citation type="submission" date="2024-09" db="EMBL/GenBank/DDBJ databases">
        <title>The Natural Products Discovery Center: Release of the First 8490 Sequenced Strains for Exploring Actinobacteria Biosynthetic Diversity.</title>
        <authorList>
            <person name="Kalkreuter E."/>
            <person name="Kautsar S.A."/>
            <person name="Yang D."/>
            <person name="Bader C.D."/>
            <person name="Teijaro C.N."/>
            <person name="Fluegel L."/>
            <person name="Davis C.M."/>
            <person name="Simpson J.R."/>
            <person name="Lauterbach L."/>
            <person name="Steele A.D."/>
            <person name="Gui C."/>
            <person name="Meng S."/>
            <person name="Li G."/>
            <person name="Viehrig K."/>
            <person name="Ye F."/>
            <person name="Su P."/>
            <person name="Kiefer A.F."/>
            <person name="Nichols A."/>
            <person name="Cepeda A.J."/>
            <person name="Yan W."/>
            <person name="Fan B."/>
            <person name="Jiang Y."/>
            <person name="Adhikari A."/>
            <person name="Zheng C.-J."/>
            <person name="Schuster L."/>
            <person name="Cowan T.M."/>
            <person name="Smanski M.J."/>
            <person name="Chevrette M.G."/>
            <person name="De Carvalho L.P.S."/>
            <person name="Shen B."/>
        </authorList>
    </citation>
    <scope>NUCLEOTIDE SEQUENCE [LARGE SCALE GENOMIC DNA]</scope>
    <source>
        <strain evidence="2 3">NPDC056472</strain>
    </source>
</reference>